<evidence type="ECO:0000256" key="2">
    <source>
        <dbReference type="ARBA" id="ARBA00008787"/>
    </source>
</evidence>
<dbReference type="Gene3D" id="1.20.120.340">
    <property type="entry name" value="Flagellar protein FliS"/>
    <property type="match status" value="1"/>
</dbReference>
<dbReference type="Pfam" id="PF02561">
    <property type="entry name" value="FliS"/>
    <property type="match status" value="1"/>
</dbReference>
<comment type="subcellular location">
    <subcellularLocation>
        <location evidence="1">Cytoplasm</location>
        <location evidence="1">Cytosol</location>
    </subcellularLocation>
</comment>
<dbReference type="InterPro" id="IPR036584">
    <property type="entry name" value="FliS_sf"/>
</dbReference>
<dbReference type="EMBL" id="JBHTJG010000001">
    <property type="protein sequence ID" value="MFD0945278.1"/>
    <property type="molecule type" value="Genomic_DNA"/>
</dbReference>
<sequence length="133" mass="14180">MRYATAPNGDPLATYRQIHAAGRVGAADPHALVALLYEEASAALRAAAWAAENRKLEVRSERVSRAVTLLFALESGLDFERGGDVSRTLATFYHGLRQQILKASIGTNPAPFRDAAASLDEIAGAWSSVRAAS</sequence>
<organism evidence="6 7">
    <name type="scientific">Sphingomonas canadensis</name>
    <dbReference type="NCBI Taxonomy" id="1219257"/>
    <lineage>
        <taxon>Bacteria</taxon>
        <taxon>Pseudomonadati</taxon>
        <taxon>Pseudomonadota</taxon>
        <taxon>Alphaproteobacteria</taxon>
        <taxon>Sphingomonadales</taxon>
        <taxon>Sphingomonadaceae</taxon>
        <taxon>Sphingomonas</taxon>
    </lineage>
</organism>
<keyword evidence="7" id="KW-1185">Reference proteome</keyword>
<evidence type="ECO:0000313" key="7">
    <source>
        <dbReference type="Proteomes" id="UP001596977"/>
    </source>
</evidence>
<keyword evidence="6" id="KW-0969">Cilium</keyword>
<comment type="caution">
    <text evidence="6">The sequence shown here is derived from an EMBL/GenBank/DDBJ whole genome shotgun (WGS) entry which is preliminary data.</text>
</comment>
<proteinExistence type="inferred from homology"/>
<protein>
    <submittedName>
        <fullName evidence="6">Flagellar export chaperone FliS</fullName>
    </submittedName>
</protein>
<evidence type="ECO:0000256" key="3">
    <source>
        <dbReference type="ARBA" id="ARBA00022490"/>
    </source>
</evidence>
<dbReference type="Proteomes" id="UP001596977">
    <property type="component" value="Unassembled WGS sequence"/>
</dbReference>
<evidence type="ECO:0000313" key="6">
    <source>
        <dbReference type="EMBL" id="MFD0945278.1"/>
    </source>
</evidence>
<dbReference type="PANTHER" id="PTHR34773">
    <property type="entry name" value="FLAGELLAR SECRETION CHAPERONE FLIS"/>
    <property type="match status" value="1"/>
</dbReference>
<dbReference type="RefSeq" id="WP_264942475.1">
    <property type="nucleotide sequence ID" value="NZ_JAPDRA010000001.1"/>
</dbReference>
<evidence type="ECO:0000256" key="5">
    <source>
        <dbReference type="ARBA" id="ARBA00023186"/>
    </source>
</evidence>
<reference evidence="7" key="1">
    <citation type="journal article" date="2019" name="Int. J. Syst. Evol. Microbiol.">
        <title>The Global Catalogue of Microorganisms (GCM) 10K type strain sequencing project: providing services to taxonomists for standard genome sequencing and annotation.</title>
        <authorList>
            <consortium name="The Broad Institute Genomics Platform"/>
            <consortium name="The Broad Institute Genome Sequencing Center for Infectious Disease"/>
            <person name="Wu L."/>
            <person name="Ma J."/>
        </authorList>
    </citation>
    <scope>NUCLEOTIDE SEQUENCE [LARGE SCALE GENOMIC DNA]</scope>
    <source>
        <strain evidence="7">CCUG 62982</strain>
    </source>
</reference>
<evidence type="ECO:0000256" key="1">
    <source>
        <dbReference type="ARBA" id="ARBA00004514"/>
    </source>
</evidence>
<keyword evidence="6" id="KW-0282">Flagellum</keyword>
<accession>A0ABW3H1K4</accession>
<dbReference type="PANTHER" id="PTHR34773:SF1">
    <property type="entry name" value="FLAGELLAR SECRETION CHAPERONE FLIS"/>
    <property type="match status" value="1"/>
</dbReference>
<comment type="similarity">
    <text evidence="2">Belongs to the FliS family.</text>
</comment>
<dbReference type="InterPro" id="IPR003713">
    <property type="entry name" value="FliS"/>
</dbReference>
<keyword evidence="6" id="KW-0966">Cell projection</keyword>
<evidence type="ECO:0000256" key="4">
    <source>
        <dbReference type="ARBA" id="ARBA00022795"/>
    </source>
</evidence>
<keyword evidence="4" id="KW-1005">Bacterial flagellum biogenesis</keyword>
<name>A0ABW3H1K4_9SPHN</name>
<keyword evidence="5" id="KW-0143">Chaperone</keyword>
<dbReference type="SUPFAM" id="SSF101116">
    <property type="entry name" value="Flagellar export chaperone FliS"/>
    <property type="match status" value="1"/>
</dbReference>
<gene>
    <name evidence="6" type="primary">fliS</name>
    <name evidence="6" type="ORF">ACFQ1E_02885</name>
</gene>
<keyword evidence="3" id="KW-0963">Cytoplasm</keyword>